<comment type="caution">
    <text evidence="1">The sequence shown here is derived from an EMBL/GenBank/DDBJ whole genome shotgun (WGS) entry which is preliminary data.</text>
</comment>
<gene>
    <name evidence="1" type="ORF">E2562_013272</name>
</gene>
<organism evidence="1 2">
    <name type="scientific">Oryza meyeriana var. granulata</name>
    <dbReference type="NCBI Taxonomy" id="110450"/>
    <lineage>
        <taxon>Eukaryota</taxon>
        <taxon>Viridiplantae</taxon>
        <taxon>Streptophyta</taxon>
        <taxon>Embryophyta</taxon>
        <taxon>Tracheophyta</taxon>
        <taxon>Spermatophyta</taxon>
        <taxon>Magnoliopsida</taxon>
        <taxon>Liliopsida</taxon>
        <taxon>Poales</taxon>
        <taxon>Poaceae</taxon>
        <taxon>BOP clade</taxon>
        <taxon>Oryzoideae</taxon>
        <taxon>Oryzeae</taxon>
        <taxon>Oryzinae</taxon>
        <taxon>Oryza</taxon>
        <taxon>Oryza meyeriana</taxon>
    </lineage>
</organism>
<dbReference type="Proteomes" id="UP000479710">
    <property type="component" value="Unassembled WGS sequence"/>
</dbReference>
<protein>
    <submittedName>
        <fullName evidence="1">Uncharacterized protein</fullName>
    </submittedName>
</protein>
<dbReference type="AlphaFoldDB" id="A0A6G1D385"/>
<reference evidence="1 2" key="1">
    <citation type="submission" date="2019-11" db="EMBL/GenBank/DDBJ databases">
        <title>Whole genome sequence of Oryza granulata.</title>
        <authorList>
            <person name="Li W."/>
        </authorList>
    </citation>
    <scope>NUCLEOTIDE SEQUENCE [LARGE SCALE GENOMIC DNA]</scope>
    <source>
        <strain evidence="2">cv. Menghai</strain>
        <tissue evidence="1">Leaf</tissue>
    </source>
</reference>
<accession>A0A6G1D385</accession>
<proteinExistence type="predicted"/>
<evidence type="ECO:0000313" key="2">
    <source>
        <dbReference type="Proteomes" id="UP000479710"/>
    </source>
</evidence>
<evidence type="ECO:0000313" key="1">
    <source>
        <dbReference type="EMBL" id="KAF0906880.1"/>
    </source>
</evidence>
<sequence length="211" mass="22475">MGKGRAAQWELEEQEKAAMALAQGASYSTVQRVTIAGSSACCCGFPATTAGTTMCGRVASSRLAYTATCGSVSWCSCLDVASSFDYIRTAMCGCFGFLRTSHVRLASSPRCTAGALVRLQTRLPRPSPLQASRRARSTRTNLLLPLLTPPAVEPATRPAFLGTPWQHPAARLHLLLRERGGVKEAMGKGRAAQWELEEQEKAAMALAQGAS</sequence>
<keyword evidence="2" id="KW-1185">Reference proteome</keyword>
<name>A0A6G1D385_9ORYZ</name>
<dbReference type="EMBL" id="SPHZ02000007">
    <property type="protein sequence ID" value="KAF0906880.1"/>
    <property type="molecule type" value="Genomic_DNA"/>
</dbReference>